<feature type="transmembrane region" description="Helical" evidence="1">
    <location>
        <begin position="169"/>
        <end position="190"/>
    </location>
</feature>
<dbReference type="AlphaFoldDB" id="A0A369BJP5"/>
<sequence>MQNRVRSTLLRLAELTGLYSLVYPGFMLLRHAVFGAGGVVAELIFSLCVFFAGVFAGRYIIRDKCAFAQRLLKNPLIDFIWEGNAGIRAATTIAAYSTSVVPVCVVSALYWNAGAARTIFACVFTLLFYCTCIKLSNYEPGSILSRASFYPGLILTAFYIFICTYFKSYALYGTLLFIFALIFMMMSFIVQNQSELDYVFIKKTSHSAPVPDKIRSYNLAAVLLFFAAVILLINLKGIVVSIIKALQQVIGWVASAVSDFLSMIMPYGTQHQDPAQQMQYPAFPESEAQNPIWGLITDIVQYFVLLYIIYKISPHMFSALKKAAASFSEWVKRLLKVNSQNEPQSRQDCYYDEIEPIAEDERSTLRRADKRLTINIKRDLKKIKDPVRKVRYIYYAILCTIFKKNRALSKSDTTEEIYDKIKDCKEMVHYVREATEVYDRVRYGMQIPQKNETDLLEDGLYRLFEIKKL</sequence>
<evidence type="ECO:0000313" key="2">
    <source>
        <dbReference type="EMBL" id="RCX20818.1"/>
    </source>
</evidence>
<reference evidence="2 3" key="1">
    <citation type="submission" date="2018-07" db="EMBL/GenBank/DDBJ databases">
        <title>Genomic Encyclopedia of Type Strains, Phase IV (KMG-IV): sequencing the most valuable type-strain genomes for metagenomic binning, comparative biology and taxonomic classification.</title>
        <authorList>
            <person name="Goeker M."/>
        </authorList>
    </citation>
    <scope>NUCLEOTIDE SEQUENCE [LARGE SCALE GENOMIC DNA]</scope>
    <source>
        <strain evidence="2 3">DSM 27016</strain>
    </source>
</reference>
<feature type="transmembrane region" description="Helical" evidence="1">
    <location>
        <begin position="12"/>
        <end position="33"/>
    </location>
</feature>
<feature type="transmembrane region" description="Helical" evidence="1">
    <location>
        <begin position="249"/>
        <end position="268"/>
    </location>
</feature>
<dbReference type="RefSeq" id="WP_114295779.1">
    <property type="nucleotide sequence ID" value="NZ_QPJT01000001.1"/>
</dbReference>
<feature type="transmembrane region" description="Helical" evidence="1">
    <location>
        <begin position="39"/>
        <end position="61"/>
    </location>
</feature>
<comment type="caution">
    <text evidence="2">The sequence shown here is derived from an EMBL/GenBank/DDBJ whole genome shotgun (WGS) entry which is preliminary data.</text>
</comment>
<proteinExistence type="predicted"/>
<evidence type="ECO:0000256" key="1">
    <source>
        <dbReference type="SAM" id="Phobius"/>
    </source>
</evidence>
<feature type="transmembrane region" description="Helical" evidence="1">
    <location>
        <begin position="143"/>
        <end position="162"/>
    </location>
</feature>
<evidence type="ECO:0000313" key="3">
    <source>
        <dbReference type="Proteomes" id="UP000253034"/>
    </source>
</evidence>
<feature type="transmembrane region" description="Helical" evidence="1">
    <location>
        <begin position="292"/>
        <end position="310"/>
    </location>
</feature>
<keyword evidence="1" id="KW-0472">Membrane</keyword>
<gene>
    <name evidence="2" type="ORF">DFR58_10120</name>
</gene>
<name>A0A369BJP5_9FIRM</name>
<evidence type="ECO:0008006" key="4">
    <source>
        <dbReference type="Google" id="ProtNLM"/>
    </source>
</evidence>
<organism evidence="2 3">
    <name type="scientific">Anaerobacterium chartisolvens</name>
    <dbReference type="NCBI Taxonomy" id="1297424"/>
    <lineage>
        <taxon>Bacteria</taxon>
        <taxon>Bacillati</taxon>
        <taxon>Bacillota</taxon>
        <taxon>Clostridia</taxon>
        <taxon>Eubacteriales</taxon>
        <taxon>Oscillospiraceae</taxon>
        <taxon>Anaerobacterium</taxon>
    </lineage>
</organism>
<dbReference type="Proteomes" id="UP000253034">
    <property type="component" value="Unassembled WGS sequence"/>
</dbReference>
<protein>
    <recommendedName>
        <fullName evidence="4">DUF4129 domain-containing protein</fullName>
    </recommendedName>
</protein>
<accession>A0A369BJP5</accession>
<dbReference type="EMBL" id="QPJT01000001">
    <property type="protein sequence ID" value="RCX20818.1"/>
    <property type="molecule type" value="Genomic_DNA"/>
</dbReference>
<keyword evidence="3" id="KW-1185">Reference proteome</keyword>
<keyword evidence="1" id="KW-1133">Transmembrane helix</keyword>
<keyword evidence="1" id="KW-0812">Transmembrane</keyword>
<feature type="transmembrane region" description="Helical" evidence="1">
    <location>
        <begin position="217"/>
        <end position="237"/>
    </location>
</feature>